<feature type="compositionally biased region" description="Basic and acidic residues" evidence="1">
    <location>
        <begin position="81"/>
        <end position="101"/>
    </location>
</feature>
<reference evidence="2 3" key="1">
    <citation type="journal article" date="2015" name="BMC Genomics">
        <title>Gene expression during zombie ant biting behavior reflects the complexity underlying fungal parasitic behavioral manipulation.</title>
        <authorList>
            <person name="de Bekker C."/>
            <person name="Ohm R.A."/>
            <person name="Loreto R.G."/>
            <person name="Sebastian A."/>
            <person name="Albert I."/>
            <person name="Merrow M."/>
            <person name="Brachmann A."/>
            <person name="Hughes D.P."/>
        </authorList>
    </citation>
    <scope>NUCLEOTIDE SEQUENCE [LARGE SCALE GENOMIC DNA]</scope>
    <source>
        <strain evidence="2 3">SC16a</strain>
    </source>
</reference>
<dbReference type="AlphaFoldDB" id="A0A2A9P8D4"/>
<protein>
    <submittedName>
        <fullName evidence="2">Uncharacterized protein</fullName>
    </submittedName>
</protein>
<name>A0A2A9P8D4_OPHUN</name>
<proteinExistence type="predicted"/>
<dbReference type="EMBL" id="LAZP02000435">
    <property type="protein sequence ID" value="PFH57251.1"/>
    <property type="molecule type" value="Genomic_DNA"/>
</dbReference>
<accession>A0A2A9P8D4</accession>
<organism evidence="2 3">
    <name type="scientific">Ophiocordyceps unilateralis</name>
    <name type="common">Zombie-ant fungus</name>
    <name type="synonym">Torrubia unilateralis</name>
    <dbReference type="NCBI Taxonomy" id="268505"/>
    <lineage>
        <taxon>Eukaryota</taxon>
        <taxon>Fungi</taxon>
        <taxon>Dikarya</taxon>
        <taxon>Ascomycota</taxon>
        <taxon>Pezizomycotina</taxon>
        <taxon>Sordariomycetes</taxon>
        <taxon>Hypocreomycetidae</taxon>
        <taxon>Hypocreales</taxon>
        <taxon>Ophiocordycipitaceae</taxon>
        <taxon>Ophiocordyceps</taxon>
    </lineage>
</organism>
<sequence>MRQGHGLCALVSESFGEPVPAPARVSLPFGPPCRERGLKKEDGFGGGGGGFDAEGSTTWHPPKATSSHTLSWNDTVLKKTAPGDRRQRPLLADRRCPREAGTDESGGSPRLNEKTVSKEVRDEVKTDDALAVRSKFIGGTT</sequence>
<evidence type="ECO:0000313" key="3">
    <source>
        <dbReference type="Proteomes" id="UP000037136"/>
    </source>
</evidence>
<feature type="compositionally biased region" description="Basic and acidic residues" evidence="1">
    <location>
        <begin position="33"/>
        <end position="43"/>
    </location>
</feature>
<reference evidence="2 3" key="2">
    <citation type="journal article" date="2017" name="Sci. Rep.">
        <title>Ant-infecting Ophiocordyceps genomes reveal a high diversity of potential behavioral manipulation genes and a possible major role for enterotoxins.</title>
        <authorList>
            <person name="de Bekker C."/>
            <person name="Ohm R.A."/>
            <person name="Evans H.C."/>
            <person name="Brachmann A."/>
            <person name="Hughes D.P."/>
        </authorList>
    </citation>
    <scope>NUCLEOTIDE SEQUENCE [LARGE SCALE GENOMIC DNA]</scope>
    <source>
        <strain evidence="2 3">SC16a</strain>
    </source>
</reference>
<feature type="compositionally biased region" description="Polar residues" evidence="1">
    <location>
        <begin position="55"/>
        <end position="74"/>
    </location>
</feature>
<feature type="region of interest" description="Disordered" evidence="1">
    <location>
        <begin position="19"/>
        <end position="123"/>
    </location>
</feature>
<dbReference type="Proteomes" id="UP000037136">
    <property type="component" value="Unassembled WGS sequence"/>
</dbReference>
<evidence type="ECO:0000256" key="1">
    <source>
        <dbReference type="SAM" id="MobiDB-lite"/>
    </source>
</evidence>
<evidence type="ECO:0000313" key="2">
    <source>
        <dbReference type="EMBL" id="PFH57251.1"/>
    </source>
</evidence>
<keyword evidence="3" id="KW-1185">Reference proteome</keyword>
<feature type="compositionally biased region" description="Basic and acidic residues" evidence="1">
    <location>
        <begin position="111"/>
        <end position="123"/>
    </location>
</feature>
<gene>
    <name evidence="2" type="ORF">XA68_15322</name>
</gene>
<comment type="caution">
    <text evidence="2">The sequence shown here is derived from an EMBL/GenBank/DDBJ whole genome shotgun (WGS) entry which is preliminary data.</text>
</comment>